<keyword evidence="3" id="KW-1185">Reference proteome</keyword>
<evidence type="ECO:0000313" key="2">
    <source>
        <dbReference type="EMBL" id="ART60374.1"/>
    </source>
</evidence>
<sequence>MSGQQRRRRIVHVVDSFAVGGLENVIVQPINRLLAERFEHVVLSLTIMSDFKQCITQPDVRFIELHKPAGHAAALFPHIYKLLRKLQPDVVHSCNLAGLKIAPLSWLARVPLRFHAEHGWEAHDPKGQNPRYRRLRKLYKPSARHYVAVSKDWDEYLAQAIGAPARRRSLIADGADAHTFAPSPCGVAQGVPGCPFAAGQHWMVGTVGRLQTVKKQRTPEVVEEGNTGLLVPSDDADAMAQAVWRLYADAASARRFAQSARRQAVKSFGIAAMVHSYERLFSGQRLDESVDIVPGYSGQS</sequence>
<evidence type="ECO:0000259" key="1">
    <source>
        <dbReference type="Pfam" id="PF13439"/>
    </source>
</evidence>
<dbReference type="SUPFAM" id="SSF53756">
    <property type="entry name" value="UDP-Glycosyltransferase/glycogen phosphorylase"/>
    <property type="match status" value="2"/>
</dbReference>
<dbReference type="Pfam" id="PF13439">
    <property type="entry name" value="Glyco_transf_4"/>
    <property type="match status" value="1"/>
</dbReference>
<dbReference type="PANTHER" id="PTHR45947">
    <property type="entry name" value="SULFOQUINOVOSYL TRANSFERASE SQD2"/>
    <property type="match status" value="1"/>
</dbReference>
<dbReference type="RefSeq" id="WP_086928316.1">
    <property type="nucleotide sequence ID" value="NZ_CP021366.1"/>
</dbReference>
<dbReference type="PANTHER" id="PTHR45947:SF3">
    <property type="entry name" value="SULFOQUINOVOSYL TRANSFERASE SQD2"/>
    <property type="match status" value="1"/>
</dbReference>
<dbReference type="InterPro" id="IPR050194">
    <property type="entry name" value="Glycosyltransferase_grp1"/>
</dbReference>
<evidence type="ECO:0000313" key="3">
    <source>
        <dbReference type="Proteomes" id="UP000194440"/>
    </source>
</evidence>
<dbReference type="KEGG" id="acip:CBP36_17505"/>
<feature type="domain" description="Glycosyltransferase subfamily 4-like N-terminal" evidence="1">
    <location>
        <begin position="19"/>
        <end position="176"/>
    </location>
</feature>
<dbReference type="GO" id="GO:0016758">
    <property type="term" value="F:hexosyltransferase activity"/>
    <property type="evidence" value="ECO:0007669"/>
    <property type="project" value="TreeGrafter"/>
</dbReference>
<name>A0A240UFU6_9BURK</name>
<proteinExistence type="predicted"/>
<dbReference type="OrthoDB" id="9775208at2"/>
<accession>A0A240UFU6</accession>
<reference evidence="2" key="1">
    <citation type="submission" date="2017-05" db="EMBL/GenBank/DDBJ databases">
        <title>Polyphasic characterization of four soil-derived phenanthrene-degrading Acidovorax strains and proposal of Acidovorax phenanthrenivorans sp. nov.</title>
        <authorList>
            <person name="Singleton D."/>
            <person name="Lee J."/>
            <person name="Dickey A.N."/>
            <person name="Stroud A."/>
            <person name="Scholl E.H."/>
            <person name="Wright F.A."/>
            <person name="Aitken M.D."/>
        </authorList>
    </citation>
    <scope>NUCLEOTIDE SEQUENCE</scope>
    <source>
        <strain evidence="2">P4</strain>
    </source>
</reference>
<dbReference type="Proteomes" id="UP000194440">
    <property type="component" value="Chromosome"/>
</dbReference>
<dbReference type="AlphaFoldDB" id="A0A240UFU6"/>
<protein>
    <recommendedName>
        <fullName evidence="1">Glycosyltransferase subfamily 4-like N-terminal domain-containing protein</fullName>
    </recommendedName>
</protein>
<dbReference type="EMBL" id="CP021366">
    <property type="protein sequence ID" value="ART60374.1"/>
    <property type="molecule type" value="Genomic_DNA"/>
</dbReference>
<organism evidence="2 3">
    <name type="scientific">Acidovorax carolinensis</name>
    <dbReference type="NCBI Taxonomy" id="553814"/>
    <lineage>
        <taxon>Bacteria</taxon>
        <taxon>Pseudomonadati</taxon>
        <taxon>Pseudomonadota</taxon>
        <taxon>Betaproteobacteria</taxon>
        <taxon>Burkholderiales</taxon>
        <taxon>Comamonadaceae</taxon>
        <taxon>Acidovorax</taxon>
    </lineage>
</organism>
<dbReference type="Gene3D" id="3.40.50.2000">
    <property type="entry name" value="Glycogen Phosphorylase B"/>
    <property type="match status" value="3"/>
</dbReference>
<dbReference type="InterPro" id="IPR028098">
    <property type="entry name" value="Glyco_trans_4-like_N"/>
</dbReference>
<gene>
    <name evidence="2" type="ORF">CBP36_17505</name>
</gene>